<dbReference type="InterPro" id="IPR019775">
    <property type="entry name" value="WD40_repeat_CS"/>
</dbReference>
<feature type="compositionally biased region" description="Low complexity" evidence="4">
    <location>
        <begin position="63"/>
        <end position="79"/>
    </location>
</feature>
<feature type="repeat" description="WD" evidence="3">
    <location>
        <begin position="353"/>
        <end position="379"/>
    </location>
</feature>
<dbReference type="PRINTS" id="PR00320">
    <property type="entry name" value="GPROTEINBRPT"/>
</dbReference>
<dbReference type="InterPro" id="IPR015943">
    <property type="entry name" value="WD40/YVTN_repeat-like_dom_sf"/>
</dbReference>
<keyword evidence="2" id="KW-0677">Repeat</keyword>
<protein>
    <recommendedName>
        <fullName evidence="8">WD40 repeat domain-containing protein</fullName>
    </recommendedName>
</protein>
<dbReference type="CDD" id="cd00200">
    <property type="entry name" value="WD40"/>
    <property type="match status" value="1"/>
</dbReference>
<proteinExistence type="predicted"/>
<feature type="repeat" description="WD" evidence="3">
    <location>
        <begin position="225"/>
        <end position="266"/>
    </location>
</feature>
<reference evidence="6 7" key="1">
    <citation type="submission" date="2021-01" db="EMBL/GenBank/DDBJ databases">
        <title>Whole genome shotgun sequence of Planotetraspora kaengkrachanensis NBRC 104272.</title>
        <authorList>
            <person name="Komaki H."/>
            <person name="Tamura T."/>
        </authorList>
    </citation>
    <scope>NUCLEOTIDE SEQUENCE [LARGE SCALE GENOMIC DNA]</scope>
    <source>
        <strain evidence="6 7">NBRC 104272</strain>
    </source>
</reference>
<dbReference type="Pfam" id="PF00400">
    <property type="entry name" value="WD40"/>
    <property type="match status" value="4"/>
</dbReference>
<dbReference type="EMBL" id="BONV01000055">
    <property type="protein sequence ID" value="GIG84638.1"/>
    <property type="molecule type" value="Genomic_DNA"/>
</dbReference>
<accession>A0A8J3Q136</accession>
<evidence type="ECO:0000313" key="7">
    <source>
        <dbReference type="Proteomes" id="UP000630097"/>
    </source>
</evidence>
<evidence type="ECO:0000256" key="4">
    <source>
        <dbReference type="SAM" id="MobiDB-lite"/>
    </source>
</evidence>
<gene>
    <name evidence="6" type="ORF">Pka01_77650</name>
</gene>
<evidence type="ECO:0000256" key="5">
    <source>
        <dbReference type="SAM" id="Phobius"/>
    </source>
</evidence>
<keyword evidence="7" id="KW-1185">Reference proteome</keyword>
<evidence type="ECO:0000256" key="1">
    <source>
        <dbReference type="ARBA" id="ARBA00022574"/>
    </source>
</evidence>
<dbReference type="SMART" id="SM00320">
    <property type="entry name" value="WD40"/>
    <property type="match status" value="6"/>
</dbReference>
<dbReference type="PROSITE" id="PS00678">
    <property type="entry name" value="WD_REPEATS_1"/>
    <property type="match status" value="1"/>
</dbReference>
<dbReference type="AlphaFoldDB" id="A0A8J3Q136"/>
<dbReference type="PANTHER" id="PTHR19848">
    <property type="entry name" value="WD40 REPEAT PROTEIN"/>
    <property type="match status" value="1"/>
</dbReference>
<keyword evidence="1 3" id="KW-0853">WD repeat</keyword>
<comment type="caution">
    <text evidence="6">The sequence shown here is derived from an EMBL/GenBank/DDBJ whole genome shotgun (WGS) entry which is preliminary data.</text>
</comment>
<sequence>MRNEDRLRGDDDGVADDDAGRARLRRLTTVLSLLAITITAGVVVLILVVDETRRHPVRAQTLAAPSAEARTAASPSRTPAPTPEALSAPVTGGLRLKAELTGHWQSVGPLVFSPDSKFLASCSIDVGRVWNTATRRIVTSFRRTERNVATCPVAYNAEMTTMVLSDLHETLRLWDVASKKAVKTVHVPGSFLSSTVLSPDGTFVATGGKSTRLWDSASGRTVATFPEPKGTVSRVALSPDGRTLASGSDDGSVRLWDVTTRRLTATLPPHAGRHLSALAFRPDGKSLAVCQKGAIVLWDLASRKVTATLKAGEWTEQLSYSSDGKTLAVMDGAAARLWDVASRRPIATVAGATSVALSPDGDMLATGERDGGIRLWTLM</sequence>
<organism evidence="6 7">
    <name type="scientific">Planotetraspora kaengkrachanensis</name>
    <dbReference type="NCBI Taxonomy" id="575193"/>
    <lineage>
        <taxon>Bacteria</taxon>
        <taxon>Bacillati</taxon>
        <taxon>Actinomycetota</taxon>
        <taxon>Actinomycetes</taxon>
        <taxon>Streptosporangiales</taxon>
        <taxon>Streptosporangiaceae</taxon>
        <taxon>Planotetraspora</taxon>
    </lineage>
</organism>
<dbReference type="Gene3D" id="2.130.10.10">
    <property type="entry name" value="YVTN repeat-like/Quinoprotein amine dehydrogenase"/>
    <property type="match status" value="2"/>
</dbReference>
<evidence type="ECO:0000256" key="3">
    <source>
        <dbReference type="PROSITE-ProRule" id="PRU00221"/>
    </source>
</evidence>
<feature type="transmembrane region" description="Helical" evidence="5">
    <location>
        <begin position="30"/>
        <end position="49"/>
    </location>
</feature>
<dbReference type="Proteomes" id="UP000630097">
    <property type="component" value="Unassembled WGS sequence"/>
</dbReference>
<keyword evidence="5" id="KW-0812">Transmembrane</keyword>
<dbReference type="SUPFAM" id="SSF50978">
    <property type="entry name" value="WD40 repeat-like"/>
    <property type="match status" value="1"/>
</dbReference>
<dbReference type="InterPro" id="IPR001680">
    <property type="entry name" value="WD40_rpt"/>
</dbReference>
<dbReference type="InterPro" id="IPR036322">
    <property type="entry name" value="WD40_repeat_dom_sf"/>
</dbReference>
<dbReference type="PROSITE" id="PS50294">
    <property type="entry name" value="WD_REPEATS_REGION"/>
    <property type="match status" value="2"/>
</dbReference>
<keyword evidence="5" id="KW-0472">Membrane</keyword>
<evidence type="ECO:0008006" key="8">
    <source>
        <dbReference type="Google" id="ProtNLM"/>
    </source>
</evidence>
<dbReference type="InterPro" id="IPR020472">
    <property type="entry name" value="WD40_PAC1"/>
</dbReference>
<evidence type="ECO:0000256" key="2">
    <source>
        <dbReference type="ARBA" id="ARBA00022737"/>
    </source>
</evidence>
<feature type="region of interest" description="Disordered" evidence="4">
    <location>
        <begin position="59"/>
        <end position="88"/>
    </location>
</feature>
<dbReference type="PROSITE" id="PS50082">
    <property type="entry name" value="WD_REPEATS_2"/>
    <property type="match status" value="2"/>
</dbReference>
<name>A0A8J3Q136_9ACTN</name>
<evidence type="ECO:0000313" key="6">
    <source>
        <dbReference type="EMBL" id="GIG84638.1"/>
    </source>
</evidence>
<dbReference type="PANTHER" id="PTHR19848:SF8">
    <property type="entry name" value="F-BOX AND WD REPEAT DOMAIN CONTAINING 7"/>
    <property type="match status" value="1"/>
</dbReference>
<dbReference type="RefSeq" id="WP_203887904.1">
    <property type="nucleotide sequence ID" value="NZ_BAABHH010000037.1"/>
</dbReference>
<keyword evidence="5" id="KW-1133">Transmembrane helix</keyword>